<dbReference type="SUPFAM" id="SSF47095">
    <property type="entry name" value="HMG-box"/>
    <property type="match status" value="1"/>
</dbReference>
<evidence type="ECO:0000259" key="5">
    <source>
        <dbReference type="PROSITE" id="PS50118"/>
    </source>
</evidence>
<dbReference type="GO" id="GO:0003677">
    <property type="term" value="F:DNA binding"/>
    <property type="evidence" value="ECO:0007669"/>
    <property type="project" value="UniProtKB-UniRule"/>
</dbReference>
<dbReference type="Pfam" id="PF24245">
    <property type="entry name" value="INO80F"/>
    <property type="match status" value="1"/>
</dbReference>
<organism evidence="6 7">
    <name type="scientific">Rhypophila decipiens</name>
    <dbReference type="NCBI Taxonomy" id="261697"/>
    <lineage>
        <taxon>Eukaryota</taxon>
        <taxon>Fungi</taxon>
        <taxon>Dikarya</taxon>
        <taxon>Ascomycota</taxon>
        <taxon>Pezizomycotina</taxon>
        <taxon>Sordariomycetes</taxon>
        <taxon>Sordariomycetidae</taxon>
        <taxon>Sordariales</taxon>
        <taxon>Naviculisporaceae</taxon>
        <taxon>Rhypophila</taxon>
    </lineage>
</organism>
<feature type="compositionally biased region" description="Low complexity" evidence="4">
    <location>
        <begin position="259"/>
        <end position="274"/>
    </location>
</feature>
<feature type="compositionally biased region" description="Polar residues" evidence="4">
    <location>
        <begin position="155"/>
        <end position="171"/>
    </location>
</feature>
<evidence type="ECO:0000256" key="1">
    <source>
        <dbReference type="ARBA" id="ARBA00004123"/>
    </source>
</evidence>
<dbReference type="Proteomes" id="UP001301769">
    <property type="component" value="Unassembled WGS sequence"/>
</dbReference>
<sequence>MAPASSIPPALPPSVEEAYRRKCIQLKQRTAEVEEANDAARVRLARLKRQVEKMRLERAFLLEQLSKRTSTNVEDSDGSPSPPPTVSSPTNTSAVFSYSTKAKRNHNGPRTHTPEYLSPQPKEKPLRIKRGHRKPSMLAGNNESGTPSAAGGPSFISQNNLRSQSPSSDTFSTRHHGLNGAAPKRPGNAFELYCDETREALKEKSKDKEDQDQDGDVNMEDELEQGWKDLDDSQREEYEARNQEAKEAYDQKRKEREAAAALAASARGGSQSDDAGGGDKTADKNGGATRDATEERDPTEQQHHRRQRQQTQDEDEDDRQAQEDVEMGNYDTDQETQGGEKHEE</sequence>
<name>A0AAN6YFD3_9PEZI</name>
<gene>
    <name evidence="6" type="ORF">QBC37DRAFT_437620</name>
</gene>
<reference evidence="6" key="1">
    <citation type="journal article" date="2023" name="Mol. Phylogenet. Evol.">
        <title>Genome-scale phylogeny and comparative genomics of the fungal order Sordariales.</title>
        <authorList>
            <person name="Hensen N."/>
            <person name="Bonometti L."/>
            <person name="Westerberg I."/>
            <person name="Brannstrom I.O."/>
            <person name="Guillou S."/>
            <person name="Cros-Aarteil S."/>
            <person name="Calhoun S."/>
            <person name="Haridas S."/>
            <person name="Kuo A."/>
            <person name="Mondo S."/>
            <person name="Pangilinan J."/>
            <person name="Riley R."/>
            <person name="LaButti K."/>
            <person name="Andreopoulos B."/>
            <person name="Lipzen A."/>
            <person name="Chen C."/>
            <person name="Yan M."/>
            <person name="Daum C."/>
            <person name="Ng V."/>
            <person name="Clum A."/>
            <person name="Steindorff A."/>
            <person name="Ohm R.A."/>
            <person name="Martin F."/>
            <person name="Silar P."/>
            <person name="Natvig D.O."/>
            <person name="Lalanne C."/>
            <person name="Gautier V."/>
            <person name="Ament-Velasquez S.L."/>
            <person name="Kruys A."/>
            <person name="Hutchinson M.I."/>
            <person name="Powell A.J."/>
            <person name="Barry K."/>
            <person name="Miller A.N."/>
            <person name="Grigoriev I.V."/>
            <person name="Debuchy R."/>
            <person name="Gladieux P."/>
            <person name="Hiltunen Thoren M."/>
            <person name="Johannesson H."/>
        </authorList>
    </citation>
    <scope>NUCLEOTIDE SEQUENCE</scope>
    <source>
        <strain evidence="6">PSN293</strain>
    </source>
</reference>
<dbReference type="AlphaFoldDB" id="A0AAN6YFD3"/>
<dbReference type="SMART" id="SM00398">
    <property type="entry name" value="HMG"/>
    <property type="match status" value="1"/>
</dbReference>
<dbReference type="InterPro" id="IPR056513">
    <property type="entry name" value="INO80F"/>
</dbReference>
<dbReference type="InterPro" id="IPR036910">
    <property type="entry name" value="HMG_box_dom_sf"/>
</dbReference>
<dbReference type="PROSITE" id="PS50118">
    <property type="entry name" value="HMG_BOX_2"/>
    <property type="match status" value="1"/>
</dbReference>
<feature type="DNA-binding region" description="HMG box" evidence="3">
    <location>
        <begin position="183"/>
        <end position="257"/>
    </location>
</feature>
<feature type="compositionally biased region" description="Basic and acidic residues" evidence="4">
    <location>
        <begin position="291"/>
        <end position="302"/>
    </location>
</feature>
<comment type="subcellular location">
    <subcellularLocation>
        <location evidence="1">Nucleus</location>
    </subcellularLocation>
</comment>
<accession>A0AAN6YFD3</accession>
<keyword evidence="2 3" id="KW-0539">Nucleus</keyword>
<evidence type="ECO:0000256" key="3">
    <source>
        <dbReference type="PROSITE-ProRule" id="PRU00267"/>
    </source>
</evidence>
<evidence type="ECO:0000313" key="7">
    <source>
        <dbReference type="Proteomes" id="UP001301769"/>
    </source>
</evidence>
<feature type="compositionally biased region" description="Acidic residues" evidence="4">
    <location>
        <begin position="312"/>
        <end position="326"/>
    </location>
</feature>
<reference evidence="6" key="2">
    <citation type="submission" date="2023-05" db="EMBL/GenBank/DDBJ databases">
        <authorList>
            <consortium name="Lawrence Berkeley National Laboratory"/>
            <person name="Steindorff A."/>
            <person name="Hensen N."/>
            <person name="Bonometti L."/>
            <person name="Westerberg I."/>
            <person name="Brannstrom I.O."/>
            <person name="Guillou S."/>
            <person name="Cros-Aarteil S."/>
            <person name="Calhoun S."/>
            <person name="Haridas S."/>
            <person name="Kuo A."/>
            <person name="Mondo S."/>
            <person name="Pangilinan J."/>
            <person name="Riley R."/>
            <person name="Labutti K."/>
            <person name="Andreopoulos B."/>
            <person name="Lipzen A."/>
            <person name="Chen C."/>
            <person name="Yanf M."/>
            <person name="Daum C."/>
            <person name="Ng V."/>
            <person name="Clum A."/>
            <person name="Ohm R."/>
            <person name="Martin F."/>
            <person name="Silar P."/>
            <person name="Natvig D."/>
            <person name="Lalanne C."/>
            <person name="Gautier V."/>
            <person name="Ament-Velasquez S.L."/>
            <person name="Kruys A."/>
            <person name="Hutchinson M.I."/>
            <person name="Powell A.J."/>
            <person name="Barry K."/>
            <person name="Miller A.N."/>
            <person name="Grigoriev I.V."/>
            <person name="Debuchy R."/>
            <person name="Gladieux P."/>
            <person name="Thoren M.H."/>
            <person name="Johannesson H."/>
        </authorList>
    </citation>
    <scope>NUCLEOTIDE SEQUENCE</scope>
    <source>
        <strain evidence="6">PSN293</strain>
    </source>
</reference>
<dbReference type="Pfam" id="PF00505">
    <property type="entry name" value="HMG_box"/>
    <property type="match status" value="1"/>
</dbReference>
<evidence type="ECO:0000256" key="2">
    <source>
        <dbReference type="ARBA" id="ARBA00023242"/>
    </source>
</evidence>
<comment type="caution">
    <text evidence="6">The sequence shown here is derived from an EMBL/GenBank/DDBJ whole genome shotgun (WGS) entry which is preliminary data.</text>
</comment>
<feature type="compositionally biased region" description="Basic and acidic residues" evidence="4">
    <location>
        <begin position="225"/>
        <end position="258"/>
    </location>
</feature>
<dbReference type="Gene3D" id="1.10.30.10">
    <property type="entry name" value="High mobility group box domain"/>
    <property type="match status" value="1"/>
</dbReference>
<protein>
    <submittedName>
        <fullName evidence="6">Non-histone protein 10</fullName>
    </submittedName>
</protein>
<feature type="domain" description="HMG box" evidence="5">
    <location>
        <begin position="183"/>
        <end position="257"/>
    </location>
</feature>
<feature type="compositionally biased region" description="Acidic residues" evidence="4">
    <location>
        <begin position="210"/>
        <end position="224"/>
    </location>
</feature>
<proteinExistence type="predicted"/>
<dbReference type="GO" id="GO:0005634">
    <property type="term" value="C:nucleus"/>
    <property type="evidence" value="ECO:0007669"/>
    <property type="project" value="UniProtKB-SubCell"/>
</dbReference>
<keyword evidence="3" id="KW-0238">DNA-binding</keyword>
<keyword evidence="7" id="KW-1185">Reference proteome</keyword>
<evidence type="ECO:0000256" key="4">
    <source>
        <dbReference type="SAM" id="MobiDB-lite"/>
    </source>
</evidence>
<dbReference type="InterPro" id="IPR009071">
    <property type="entry name" value="HMG_box_dom"/>
</dbReference>
<evidence type="ECO:0000313" key="6">
    <source>
        <dbReference type="EMBL" id="KAK4218099.1"/>
    </source>
</evidence>
<feature type="compositionally biased region" description="Basic and acidic residues" evidence="4">
    <location>
        <begin position="195"/>
        <end position="209"/>
    </location>
</feature>
<feature type="region of interest" description="Disordered" evidence="4">
    <location>
        <begin position="63"/>
        <end position="344"/>
    </location>
</feature>
<dbReference type="EMBL" id="MU858055">
    <property type="protein sequence ID" value="KAK4218099.1"/>
    <property type="molecule type" value="Genomic_DNA"/>
</dbReference>